<reference evidence="2 3" key="1">
    <citation type="submission" date="2021-05" db="EMBL/GenBank/DDBJ databases">
        <authorList>
            <person name="Zahm M."/>
            <person name="Klopp C."/>
            <person name="Cabau C."/>
            <person name="Kuhl H."/>
            <person name="Suciu R."/>
            <person name="Ciorpac M."/>
            <person name="Holostenco D."/>
            <person name="Gessner J."/>
            <person name="Wuertz S."/>
            <person name="Hohne C."/>
            <person name="Stock M."/>
            <person name="Gislard M."/>
            <person name="Lluch J."/>
            <person name="Milhes M."/>
            <person name="Lampietro C."/>
            <person name="Lopez Roques C."/>
            <person name="Donnadieu C."/>
            <person name="Du K."/>
            <person name="Schartl M."/>
            <person name="Guiguen Y."/>
        </authorList>
    </citation>
    <scope>NUCLEOTIDE SEQUENCE [LARGE SCALE GENOMIC DNA]</scope>
    <source>
        <strain evidence="2">Hh-F2</strain>
        <tissue evidence="2">Blood</tissue>
    </source>
</reference>
<evidence type="ECO:0000256" key="1">
    <source>
        <dbReference type="SAM" id="Phobius"/>
    </source>
</evidence>
<feature type="transmembrane region" description="Helical" evidence="1">
    <location>
        <begin position="25"/>
        <end position="44"/>
    </location>
</feature>
<comment type="caution">
    <text evidence="2">The sequence shown here is derived from an EMBL/GenBank/DDBJ whole genome shotgun (WGS) entry which is preliminary data.</text>
</comment>
<dbReference type="EMBL" id="JAHFZB010000855">
    <property type="protein sequence ID" value="KAK6458492.1"/>
    <property type="molecule type" value="Genomic_DNA"/>
</dbReference>
<dbReference type="Proteomes" id="UP001369086">
    <property type="component" value="Unassembled WGS sequence"/>
</dbReference>
<accession>A0ABR0Y0J4</accession>
<proteinExistence type="predicted"/>
<keyword evidence="1" id="KW-0812">Transmembrane</keyword>
<keyword evidence="1" id="KW-1133">Transmembrane helix</keyword>
<protein>
    <submittedName>
        <fullName evidence="2">Uncharacterized protein</fullName>
    </submittedName>
</protein>
<organism evidence="2 3">
    <name type="scientific">Huso huso</name>
    <name type="common">Beluga</name>
    <name type="synonym">Acipenser huso</name>
    <dbReference type="NCBI Taxonomy" id="61971"/>
    <lineage>
        <taxon>Eukaryota</taxon>
        <taxon>Metazoa</taxon>
        <taxon>Chordata</taxon>
        <taxon>Craniata</taxon>
        <taxon>Vertebrata</taxon>
        <taxon>Euteleostomi</taxon>
        <taxon>Actinopterygii</taxon>
        <taxon>Chondrostei</taxon>
        <taxon>Acipenseriformes</taxon>
        <taxon>Acipenseridae</taxon>
        <taxon>Huso</taxon>
    </lineage>
</organism>
<evidence type="ECO:0000313" key="2">
    <source>
        <dbReference type="EMBL" id="KAK6458492.1"/>
    </source>
</evidence>
<evidence type="ECO:0000313" key="3">
    <source>
        <dbReference type="Proteomes" id="UP001369086"/>
    </source>
</evidence>
<name>A0ABR0Y0J4_HUSHU</name>
<gene>
    <name evidence="2" type="ORF">HHUSO_G37008</name>
</gene>
<keyword evidence="3" id="KW-1185">Reference proteome</keyword>
<sequence length="74" mass="7871">MPELVQPFITRGAVTGGSSADAASFSQICNLCFVQILLFPVLFFRTRCLNTDGQYSSLLSSGTDLESSSDCAAN</sequence>
<keyword evidence="1" id="KW-0472">Membrane</keyword>